<evidence type="ECO:0000256" key="1">
    <source>
        <dbReference type="ARBA" id="ARBA00001946"/>
    </source>
</evidence>
<dbReference type="PROSITE" id="PS00893">
    <property type="entry name" value="NUDIX_BOX"/>
    <property type="match status" value="1"/>
</dbReference>
<dbReference type="InterPro" id="IPR020476">
    <property type="entry name" value="Nudix_hydrolase"/>
</dbReference>
<dbReference type="GO" id="GO:0005829">
    <property type="term" value="C:cytosol"/>
    <property type="evidence" value="ECO:0007669"/>
    <property type="project" value="TreeGrafter"/>
</dbReference>
<dbReference type="GO" id="GO:0110153">
    <property type="term" value="F:RNA NAD-cap (NMN-forming) hydrolase activity"/>
    <property type="evidence" value="ECO:0007669"/>
    <property type="project" value="RHEA"/>
</dbReference>
<dbReference type="EMBL" id="VJWL01000003">
    <property type="protein sequence ID" value="TRW48504.1"/>
    <property type="molecule type" value="Genomic_DNA"/>
</dbReference>
<comment type="caution">
    <text evidence="12">The sequence shown here is derived from an EMBL/GenBank/DDBJ whole genome shotgun (WGS) entry which is preliminary data.</text>
</comment>
<dbReference type="GO" id="GO:0006742">
    <property type="term" value="P:NADP+ catabolic process"/>
    <property type="evidence" value="ECO:0007669"/>
    <property type="project" value="TreeGrafter"/>
</dbReference>
<dbReference type="PROSITE" id="PS51462">
    <property type="entry name" value="NUDIX"/>
    <property type="match status" value="1"/>
</dbReference>
<dbReference type="GO" id="GO:0035529">
    <property type="term" value="F:NADH pyrophosphatase activity"/>
    <property type="evidence" value="ECO:0007669"/>
    <property type="project" value="TreeGrafter"/>
</dbReference>
<evidence type="ECO:0000259" key="11">
    <source>
        <dbReference type="PROSITE" id="PS51462"/>
    </source>
</evidence>
<gene>
    <name evidence="12" type="primary">nudC</name>
    <name evidence="12" type="ORF">FM042_10070</name>
</gene>
<dbReference type="Pfam" id="PF09296">
    <property type="entry name" value="NUDIX-like"/>
    <property type="match status" value="1"/>
</dbReference>
<dbReference type="AlphaFoldDB" id="A0A552X0F4"/>
<comment type="cofactor">
    <cofactor evidence="2">
        <name>Zn(2+)</name>
        <dbReference type="ChEBI" id="CHEBI:29105"/>
    </cofactor>
</comment>
<dbReference type="Proteomes" id="UP000320359">
    <property type="component" value="Unassembled WGS sequence"/>
</dbReference>
<comment type="cofactor">
    <cofactor evidence="1">
        <name>Mg(2+)</name>
        <dbReference type="ChEBI" id="CHEBI:18420"/>
    </cofactor>
</comment>
<keyword evidence="13" id="KW-1185">Reference proteome</keyword>
<keyword evidence="8" id="KW-0520">NAD</keyword>
<dbReference type="NCBIfam" id="NF001299">
    <property type="entry name" value="PRK00241.1"/>
    <property type="match status" value="1"/>
</dbReference>
<evidence type="ECO:0000256" key="9">
    <source>
        <dbReference type="ARBA" id="ARBA00023679"/>
    </source>
</evidence>
<dbReference type="PANTHER" id="PTHR42904">
    <property type="entry name" value="NUDIX HYDROLASE, NUDC SUBFAMILY"/>
    <property type="match status" value="1"/>
</dbReference>
<comment type="catalytic activity">
    <reaction evidence="9">
        <text>a 5'-end NAD(+)-phospho-ribonucleoside in mRNA + H2O = a 5'-end phospho-adenosine-phospho-ribonucleoside in mRNA + beta-nicotinamide D-ribonucleotide + 2 H(+)</text>
        <dbReference type="Rhea" id="RHEA:60876"/>
        <dbReference type="Rhea" id="RHEA-COMP:15698"/>
        <dbReference type="Rhea" id="RHEA-COMP:15719"/>
        <dbReference type="ChEBI" id="CHEBI:14649"/>
        <dbReference type="ChEBI" id="CHEBI:15377"/>
        <dbReference type="ChEBI" id="CHEBI:15378"/>
        <dbReference type="ChEBI" id="CHEBI:144029"/>
        <dbReference type="ChEBI" id="CHEBI:144051"/>
    </reaction>
    <physiologicalReaction direction="left-to-right" evidence="9">
        <dbReference type="Rhea" id="RHEA:60877"/>
    </physiologicalReaction>
</comment>
<dbReference type="SUPFAM" id="SSF55811">
    <property type="entry name" value="Nudix"/>
    <property type="match status" value="2"/>
</dbReference>
<evidence type="ECO:0000256" key="4">
    <source>
        <dbReference type="ARBA" id="ARBA00012381"/>
    </source>
</evidence>
<dbReference type="InterPro" id="IPR050241">
    <property type="entry name" value="NAD-cap_RNA_hydrolase_NudC"/>
</dbReference>
<dbReference type="Gene3D" id="3.90.79.20">
    <property type="match status" value="1"/>
</dbReference>
<proteinExistence type="inferred from homology"/>
<dbReference type="InterPro" id="IPR015376">
    <property type="entry name" value="Znr_NADH_PPase"/>
</dbReference>
<keyword evidence="7" id="KW-0460">Magnesium</keyword>
<dbReference type="CDD" id="cd03429">
    <property type="entry name" value="NUDIX_NADH_pyrophosphatase_Nudt13"/>
    <property type="match status" value="1"/>
</dbReference>
<dbReference type="RefSeq" id="WP_143236296.1">
    <property type="nucleotide sequence ID" value="NZ_VJWL01000003.1"/>
</dbReference>
<evidence type="ECO:0000256" key="3">
    <source>
        <dbReference type="ARBA" id="ARBA00009595"/>
    </source>
</evidence>
<dbReference type="PANTHER" id="PTHR42904:SF6">
    <property type="entry name" value="NAD-CAPPED RNA HYDROLASE NUDT12"/>
    <property type="match status" value="1"/>
</dbReference>
<dbReference type="InterPro" id="IPR015797">
    <property type="entry name" value="NUDIX_hydrolase-like_dom_sf"/>
</dbReference>
<sequence>MIHPADTPKQKHAVHWFIVQGNQLLTDPNGKLPCADIDQFPLAETEYTAKIGELEGRSAYVLLWPAAEAEPAGYRWTPLRQLFLNSNAETFALAGRACQVQHFLQTHQYCGRCGSDTVHVEHELAVLCPQCDFVCYPRISPCIIVAIYRGTDILLARGNRHPEGVFSLLAGFVESGESLEEAVHREVFEEAGIEICDIHYAFSQPWPFPHSLMAGFTAQWKSGDLTLDPSELIEGGWFPLDDLPQIPPAGTIASRLIAIVKAEVLDAS</sequence>
<dbReference type="EC" id="3.6.1.22" evidence="4"/>
<dbReference type="InterPro" id="IPR020084">
    <property type="entry name" value="NUDIX_hydrolase_CS"/>
</dbReference>
<accession>A0A552X0F4</accession>
<dbReference type="GO" id="GO:0046872">
    <property type="term" value="F:metal ion binding"/>
    <property type="evidence" value="ECO:0007669"/>
    <property type="project" value="UniProtKB-KW"/>
</dbReference>
<dbReference type="InterPro" id="IPR049734">
    <property type="entry name" value="NudC-like_C"/>
</dbReference>
<dbReference type="PRINTS" id="PR00502">
    <property type="entry name" value="NUDIXFAMILY"/>
</dbReference>
<keyword evidence="5" id="KW-0479">Metal-binding</keyword>
<keyword evidence="6 10" id="KW-0378">Hydrolase</keyword>
<evidence type="ECO:0000256" key="10">
    <source>
        <dbReference type="RuleBase" id="RU003476"/>
    </source>
</evidence>
<organism evidence="12 13">
    <name type="scientific">Aliidiomarina halalkaliphila</name>
    <dbReference type="NCBI Taxonomy" id="2593535"/>
    <lineage>
        <taxon>Bacteria</taxon>
        <taxon>Pseudomonadati</taxon>
        <taxon>Pseudomonadota</taxon>
        <taxon>Gammaproteobacteria</taxon>
        <taxon>Alteromonadales</taxon>
        <taxon>Idiomarinaceae</taxon>
        <taxon>Aliidiomarina</taxon>
    </lineage>
</organism>
<reference evidence="12 13" key="1">
    <citation type="submission" date="2019-07" db="EMBL/GenBank/DDBJ databases">
        <authorList>
            <person name="Yang M."/>
            <person name="Zhao D."/>
            <person name="Xiang H."/>
        </authorList>
    </citation>
    <scope>NUCLEOTIDE SEQUENCE [LARGE SCALE GENOMIC DNA]</scope>
    <source>
        <strain evidence="12 13">IM1326</strain>
    </source>
</reference>
<evidence type="ECO:0000256" key="5">
    <source>
        <dbReference type="ARBA" id="ARBA00022723"/>
    </source>
</evidence>
<dbReference type="GO" id="GO:0019677">
    <property type="term" value="P:NAD+ catabolic process"/>
    <property type="evidence" value="ECO:0007669"/>
    <property type="project" value="TreeGrafter"/>
</dbReference>
<evidence type="ECO:0000256" key="6">
    <source>
        <dbReference type="ARBA" id="ARBA00022801"/>
    </source>
</evidence>
<comment type="similarity">
    <text evidence="3">Belongs to the Nudix hydrolase family. NudC subfamily.</text>
</comment>
<evidence type="ECO:0000313" key="12">
    <source>
        <dbReference type="EMBL" id="TRW48504.1"/>
    </source>
</evidence>
<protein>
    <recommendedName>
        <fullName evidence="4">NAD(+) diphosphatase</fullName>
        <ecNumber evidence="4">3.6.1.22</ecNumber>
    </recommendedName>
</protein>
<dbReference type="InterPro" id="IPR015375">
    <property type="entry name" value="NADH_PPase-like_N"/>
</dbReference>
<dbReference type="Gene3D" id="3.90.79.10">
    <property type="entry name" value="Nucleoside Triphosphate Pyrophosphohydrolase"/>
    <property type="match status" value="1"/>
</dbReference>
<dbReference type="InterPro" id="IPR000086">
    <property type="entry name" value="NUDIX_hydrolase_dom"/>
</dbReference>
<evidence type="ECO:0000256" key="2">
    <source>
        <dbReference type="ARBA" id="ARBA00001947"/>
    </source>
</evidence>
<name>A0A552X0F4_9GAMM</name>
<feature type="domain" description="Nudix hydrolase" evidence="11">
    <location>
        <begin position="137"/>
        <end position="260"/>
    </location>
</feature>
<evidence type="ECO:0000313" key="13">
    <source>
        <dbReference type="Proteomes" id="UP000320359"/>
    </source>
</evidence>
<dbReference type="OrthoDB" id="9791656at2"/>
<evidence type="ECO:0000256" key="7">
    <source>
        <dbReference type="ARBA" id="ARBA00022842"/>
    </source>
</evidence>
<evidence type="ECO:0000256" key="8">
    <source>
        <dbReference type="ARBA" id="ARBA00023027"/>
    </source>
</evidence>
<dbReference type="Pfam" id="PF09297">
    <property type="entry name" value="Zn_ribbon_NUD"/>
    <property type="match status" value="1"/>
</dbReference>
<dbReference type="Pfam" id="PF00293">
    <property type="entry name" value="NUDIX"/>
    <property type="match status" value="1"/>
</dbReference>